<evidence type="ECO:0000313" key="9">
    <source>
        <dbReference type="Proteomes" id="UP000424966"/>
    </source>
</evidence>
<evidence type="ECO:0000256" key="4">
    <source>
        <dbReference type="ARBA" id="ARBA00023239"/>
    </source>
</evidence>
<dbReference type="GO" id="GO:0008675">
    <property type="term" value="F:2-dehydro-3-deoxy-phosphogluconate aldolase activity"/>
    <property type="evidence" value="ECO:0007669"/>
    <property type="project" value="UniProtKB-EC"/>
</dbReference>
<reference evidence="6 8" key="1">
    <citation type="submission" date="2015-03" db="EMBL/GenBank/DDBJ databases">
        <authorList>
            <person name="Murphy D."/>
        </authorList>
    </citation>
    <scope>NUCLEOTIDE SEQUENCE [LARGE SCALE GENOMIC DNA]</scope>
    <source>
        <strain evidence="6 8">BR165/97</strain>
    </source>
</reference>
<evidence type="ECO:0000256" key="2">
    <source>
        <dbReference type="ARBA" id="ARBA00006906"/>
    </source>
</evidence>
<name>A0A0T9MK64_YERIN</name>
<dbReference type="EMBL" id="CP046294">
    <property type="protein sequence ID" value="QGR69373.1"/>
    <property type="molecule type" value="Genomic_DNA"/>
</dbReference>
<evidence type="ECO:0000313" key="7">
    <source>
        <dbReference type="EMBL" id="QGR69373.1"/>
    </source>
</evidence>
<dbReference type="OrthoDB" id="8590323at2"/>
<evidence type="ECO:0000256" key="5">
    <source>
        <dbReference type="ARBA" id="ARBA00023277"/>
    </source>
</evidence>
<dbReference type="AlphaFoldDB" id="A0A0T9MK64"/>
<dbReference type="Proteomes" id="UP000038750">
    <property type="component" value="Unassembled WGS sequence"/>
</dbReference>
<dbReference type="InterPro" id="IPR000887">
    <property type="entry name" value="Aldlse_KDPG_KHG"/>
</dbReference>
<dbReference type="EMBL" id="CPZJ01000014">
    <property type="protein sequence ID" value="CNG19809.1"/>
    <property type="molecule type" value="Genomic_DNA"/>
</dbReference>
<evidence type="ECO:0000256" key="3">
    <source>
        <dbReference type="ARBA" id="ARBA00011233"/>
    </source>
</evidence>
<dbReference type="Gene3D" id="3.20.20.70">
    <property type="entry name" value="Aldolase class I"/>
    <property type="match status" value="1"/>
</dbReference>
<dbReference type="Proteomes" id="UP000424966">
    <property type="component" value="Chromosome"/>
</dbReference>
<proteinExistence type="inferred from homology"/>
<dbReference type="EC" id="4.1.2.14" evidence="6"/>
<evidence type="ECO:0000256" key="1">
    <source>
        <dbReference type="ARBA" id="ARBA00004761"/>
    </source>
</evidence>
<dbReference type="CDD" id="cd00452">
    <property type="entry name" value="KDPG_aldolase"/>
    <property type="match status" value="1"/>
</dbReference>
<sequence length="205" mass="21222">MKWNTNMPLIGILRGITPAEVHDHVAALLDAGFDAVEIPLNSPQWEVSIAQTVAEFGHRALIGAGTVLKPEQLDALHSMGSKLVVTPNTQPAVIRRAVELGMTVCAGCATASEAFTALDAGAQALKIFPSVSFGPDYIKALKAVLPPEVPVFAVGGITPENLSIYLAAGCAGAGLGGDLYRAGQSVSQTAQQAAAFIKAFKDATK</sequence>
<dbReference type="eggNOG" id="COG0800">
    <property type="taxonomic scope" value="Bacteria"/>
</dbReference>
<keyword evidence="9" id="KW-1185">Reference proteome</keyword>
<organism evidence="6 8">
    <name type="scientific">Yersinia intermedia</name>
    <dbReference type="NCBI Taxonomy" id="631"/>
    <lineage>
        <taxon>Bacteria</taxon>
        <taxon>Pseudomonadati</taxon>
        <taxon>Pseudomonadota</taxon>
        <taxon>Gammaproteobacteria</taxon>
        <taxon>Enterobacterales</taxon>
        <taxon>Yersiniaceae</taxon>
        <taxon>Yersinia</taxon>
    </lineage>
</organism>
<dbReference type="EC" id="4.1.2.21" evidence="6 7"/>
<comment type="pathway">
    <text evidence="1">Carbohydrate acid metabolism.</text>
</comment>
<evidence type="ECO:0000313" key="6">
    <source>
        <dbReference type="EMBL" id="CNG19809.1"/>
    </source>
</evidence>
<reference evidence="7 9" key="2">
    <citation type="submission" date="2019-11" db="EMBL/GenBank/DDBJ databases">
        <title>FDA dAtabase for Regulatory Grade micrObial Sequences (FDA-ARGOS): Supporting development and validation of Infectious Disease Dx tests.</title>
        <authorList>
            <person name="Patel R."/>
            <person name="Rucinski S."/>
            <person name="Tallon L."/>
            <person name="Sadzewicz L."/>
            <person name="Vavikolanu K."/>
            <person name="Mehta A."/>
            <person name="Aluvathingal J."/>
            <person name="Nadendla S."/>
            <person name="Nandy P."/>
            <person name="Geyer C."/>
            <person name="Yan Y."/>
            <person name="Sichtig H."/>
        </authorList>
    </citation>
    <scope>NUCLEOTIDE SEQUENCE [LARGE SCALE GENOMIC DNA]</scope>
    <source>
        <strain evidence="7 9">FDAARGOS_729</strain>
    </source>
</reference>
<accession>A0A0T9MK64</accession>
<dbReference type="GO" id="GO:0008674">
    <property type="term" value="F:2-dehydro-3-deoxy-6-phosphogalactonate aldolase activity"/>
    <property type="evidence" value="ECO:0007669"/>
    <property type="project" value="UniProtKB-EC"/>
</dbReference>
<dbReference type="Pfam" id="PF01081">
    <property type="entry name" value="Aldolase"/>
    <property type="match status" value="1"/>
</dbReference>
<protein>
    <submittedName>
        <fullName evidence="7">2-dehydro-3-deoxy-6-phosphogalactonate aldolase</fullName>
    </submittedName>
    <submittedName>
        <fullName evidence="6">Keto-hydroxyglutarate-aldolase/keto-deoxy-phosphogluconate aldolase</fullName>
        <ecNumber evidence="6">4.1.2.14</ecNumber>
        <ecNumber evidence="6 7">4.1.2.21</ecNumber>
    </submittedName>
</protein>
<dbReference type="GeneID" id="58049671"/>
<keyword evidence="5" id="KW-0119">Carbohydrate metabolism</keyword>
<dbReference type="PANTHER" id="PTHR30246">
    <property type="entry name" value="2-KETO-3-DEOXY-6-PHOSPHOGLUCONATE ALDOLASE"/>
    <property type="match status" value="1"/>
</dbReference>
<comment type="subunit">
    <text evidence="3">Homotrimer.</text>
</comment>
<dbReference type="STRING" id="631.CH53_1714"/>
<gene>
    <name evidence="6" type="primary">eda_2</name>
    <name evidence="6" type="ORF">ERS008530_03187</name>
    <name evidence="7" type="ORF">FOC37_02725</name>
</gene>
<dbReference type="NCBIfam" id="NF006600">
    <property type="entry name" value="PRK09140.1"/>
    <property type="match status" value="1"/>
</dbReference>
<dbReference type="RefSeq" id="WP_032906734.1">
    <property type="nucleotide sequence ID" value="NZ_CABHXJ010000056.1"/>
</dbReference>
<dbReference type="SUPFAM" id="SSF51569">
    <property type="entry name" value="Aldolase"/>
    <property type="match status" value="1"/>
</dbReference>
<evidence type="ECO:0000313" key="8">
    <source>
        <dbReference type="Proteomes" id="UP000038750"/>
    </source>
</evidence>
<keyword evidence="4 6" id="KW-0456">Lyase</keyword>
<dbReference type="KEGG" id="yin:CH53_1714"/>
<comment type="similarity">
    <text evidence="2">Belongs to the KHG/KDPG aldolase family.</text>
</comment>
<dbReference type="InterPro" id="IPR013785">
    <property type="entry name" value="Aldolase_TIM"/>
</dbReference>
<dbReference type="PANTHER" id="PTHR30246:SF1">
    <property type="entry name" value="2-DEHYDRO-3-DEOXY-6-PHOSPHOGALACTONATE ALDOLASE-RELATED"/>
    <property type="match status" value="1"/>
</dbReference>